<keyword evidence="1" id="KW-0812">Transmembrane</keyword>
<dbReference type="eggNOG" id="COG3932">
    <property type="taxonomic scope" value="Bacteria"/>
</dbReference>
<name>A8PMB4_9COXI</name>
<dbReference type="PIRSF" id="PIRSF033239">
    <property type="entry name" value="ExoD"/>
    <property type="match status" value="1"/>
</dbReference>
<keyword evidence="3" id="KW-1185">Reference proteome</keyword>
<gene>
    <name evidence="2" type="ORF">RICGR_0678</name>
</gene>
<dbReference type="Proteomes" id="UP000054075">
    <property type="component" value="Unassembled WGS sequence"/>
</dbReference>
<keyword evidence="1" id="KW-1133">Transmembrane helix</keyword>
<feature type="transmembrane region" description="Helical" evidence="1">
    <location>
        <begin position="209"/>
        <end position="231"/>
    </location>
</feature>
<sequence>MTVPPIKKVFIITKIIFTLYYLRSFIFLSFRKNKFFMKTDQHASEILIDIEKNARLKHKNLRFDDLLQFIGRRAFGMGLLFFALPNALPFSIIPGVAFIFSLPIIFFSFQMITGKNTLTLPKTLAKRSINTEKLIRVIHTTVPYLVKLERFLKPRWLVMTSRKMETINGIIIFGLALLLILPIPFSNFIFALLIVIFSLGLIEKDGICIIGAYLLTVFYLLFICTFILSALRTLF</sequence>
<dbReference type="PANTHER" id="PTHR41795">
    <property type="entry name" value="EXOPOLYSACCHARIDE SYNTHESIS PROTEIN"/>
    <property type="match status" value="1"/>
</dbReference>
<dbReference type="EMBL" id="AAQJ02000001">
    <property type="protein sequence ID" value="EDP46596.1"/>
    <property type="molecule type" value="Genomic_DNA"/>
</dbReference>
<accession>A8PMB4</accession>
<reference evidence="2" key="2">
    <citation type="submission" date="2007-10" db="EMBL/GenBank/DDBJ databases">
        <authorList>
            <person name="Myers G.S."/>
        </authorList>
    </citation>
    <scope>NUCLEOTIDE SEQUENCE [LARGE SCALE GENOMIC DNA]</scope>
</reference>
<protein>
    <submittedName>
        <fullName evidence="2">Proton transporter</fullName>
    </submittedName>
</protein>
<comment type="caution">
    <text evidence="2">The sequence shown here is derived from an EMBL/GenBank/DDBJ whole genome shotgun (WGS) entry which is preliminary data.</text>
</comment>
<evidence type="ECO:0000313" key="3">
    <source>
        <dbReference type="Proteomes" id="UP000054075"/>
    </source>
</evidence>
<proteinExistence type="predicted"/>
<keyword evidence="1" id="KW-0472">Membrane</keyword>
<feature type="transmembrane region" description="Helical" evidence="1">
    <location>
        <begin position="169"/>
        <end position="197"/>
    </location>
</feature>
<dbReference type="InterPro" id="IPR010331">
    <property type="entry name" value="ExoD"/>
</dbReference>
<evidence type="ECO:0000313" key="2">
    <source>
        <dbReference type="EMBL" id="EDP46596.1"/>
    </source>
</evidence>
<organism evidence="2 3">
    <name type="scientific">Rickettsiella grylli</name>
    <dbReference type="NCBI Taxonomy" id="59196"/>
    <lineage>
        <taxon>Bacteria</taxon>
        <taxon>Pseudomonadati</taxon>
        <taxon>Pseudomonadota</taxon>
        <taxon>Gammaproteobacteria</taxon>
        <taxon>Legionellales</taxon>
        <taxon>Coxiellaceae</taxon>
        <taxon>Rickettsiella</taxon>
    </lineage>
</organism>
<evidence type="ECO:0000256" key="1">
    <source>
        <dbReference type="SAM" id="Phobius"/>
    </source>
</evidence>
<feature type="transmembrane region" description="Helical" evidence="1">
    <location>
        <begin position="6"/>
        <end position="28"/>
    </location>
</feature>
<reference evidence="2" key="1">
    <citation type="submission" date="2006-04" db="EMBL/GenBank/DDBJ databases">
        <authorList>
            <person name="Seshadri R."/>
            <person name="Federici B.A."/>
        </authorList>
    </citation>
    <scope>NUCLEOTIDE SEQUENCE [LARGE SCALE GENOMIC DNA]</scope>
</reference>
<dbReference type="OrthoDB" id="5638157at2"/>
<feature type="transmembrane region" description="Helical" evidence="1">
    <location>
        <begin position="90"/>
        <end position="112"/>
    </location>
</feature>
<dbReference type="PANTHER" id="PTHR41795:SF1">
    <property type="entry name" value="EXOPOLYSACCHARIDE SYNTHESIS PROTEIN"/>
    <property type="match status" value="1"/>
</dbReference>
<dbReference type="AlphaFoldDB" id="A8PMB4"/>
<dbReference type="Pfam" id="PF06055">
    <property type="entry name" value="ExoD"/>
    <property type="match status" value="1"/>
</dbReference>